<keyword evidence="6" id="KW-1185">Reference proteome</keyword>
<evidence type="ECO:0000313" key="5">
    <source>
        <dbReference type="EMBL" id="SNR70139.1"/>
    </source>
</evidence>
<dbReference type="Proteomes" id="UP000198310">
    <property type="component" value="Unassembled WGS sequence"/>
</dbReference>
<dbReference type="PIRSF" id="PIRSF000390">
    <property type="entry name" value="PLP_StrS"/>
    <property type="match status" value="1"/>
</dbReference>
<dbReference type="GO" id="GO:0019180">
    <property type="term" value="F:dTDP-4-amino-4,6-dideoxygalactose transaminase activity"/>
    <property type="evidence" value="ECO:0007669"/>
    <property type="project" value="TreeGrafter"/>
</dbReference>
<dbReference type="EMBL" id="FZNS01000005">
    <property type="protein sequence ID" value="SNR70139.1"/>
    <property type="molecule type" value="Genomic_DNA"/>
</dbReference>
<proteinExistence type="inferred from homology"/>
<dbReference type="Gene3D" id="3.40.640.10">
    <property type="entry name" value="Type I PLP-dependent aspartate aminotransferase-like (Major domain)"/>
    <property type="match status" value="1"/>
</dbReference>
<evidence type="ECO:0000256" key="3">
    <source>
        <dbReference type="PIRSR" id="PIRSR000390-2"/>
    </source>
</evidence>
<protein>
    <submittedName>
        <fullName evidence="5">dTDP-4-amino-4,6-dideoxygalactose transaminase</fullName>
    </submittedName>
</protein>
<dbReference type="NCBIfam" id="NF008687">
    <property type="entry name" value="PRK11706.1"/>
    <property type="match status" value="1"/>
</dbReference>
<dbReference type="GO" id="GO:0030170">
    <property type="term" value="F:pyridoxal phosphate binding"/>
    <property type="evidence" value="ECO:0007669"/>
    <property type="project" value="TreeGrafter"/>
</dbReference>
<dbReference type="InterPro" id="IPR012749">
    <property type="entry name" value="WecE-like"/>
</dbReference>
<evidence type="ECO:0000256" key="1">
    <source>
        <dbReference type="ARBA" id="ARBA00037999"/>
    </source>
</evidence>
<dbReference type="CDD" id="cd00616">
    <property type="entry name" value="AHBA_syn"/>
    <property type="match status" value="1"/>
</dbReference>
<dbReference type="Gene3D" id="3.90.1150.10">
    <property type="entry name" value="Aspartate Aminotransferase, domain 1"/>
    <property type="match status" value="1"/>
</dbReference>
<feature type="active site" description="Proton acceptor" evidence="2">
    <location>
        <position position="187"/>
    </location>
</feature>
<keyword evidence="3 4" id="KW-0663">Pyridoxal phosphate</keyword>
<accession>A0A238YID5</accession>
<dbReference type="NCBIfam" id="TIGR02379">
    <property type="entry name" value="ECA_wecE"/>
    <property type="match status" value="1"/>
</dbReference>
<dbReference type="GO" id="GO:0000271">
    <property type="term" value="P:polysaccharide biosynthetic process"/>
    <property type="evidence" value="ECO:0007669"/>
    <property type="project" value="TreeGrafter"/>
</dbReference>
<evidence type="ECO:0000256" key="4">
    <source>
        <dbReference type="RuleBase" id="RU004508"/>
    </source>
</evidence>
<comment type="similarity">
    <text evidence="1 4">Belongs to the DegT/DnrJ/EryC1 family.</text>
</comment>
<dbReference type="SUPFAM" id="SSF53383">
    <property type="entry name" value="PLP-dependent transferases"/>
    <property type="match status" value="1"/>
</dbReference>
<dbReference type="InterPro" id="IPR000653">
    <property type="entry name" value="DegT/StrS_aminotransferase"/>
</dbReference>
<dbReference type="InterPro" id="IPR015422">
    <property type="entry name" value="PyrdxlP-dep_Trfase_small"/>
</dbReference>
<evidence type="ECO:0000256" key="2">
    <source>
        <dbReference type="PIRSR" id="PIRSR000390-1"/>
    </source>
</evidence>
<gene>
    <name evidence="5" type="ORF">SAMN06269173_105217</name>
</gene>
<feature type="modified residue" description="N6-(pyridoxal phosphate)lysine" evidence="3">
    <location>
        <position position="187"/>
    </location>
</feature>
<name>A0A238YID5_9BACT</name>
<dbReference type="PANTHER" id="PTHR30244:SF34">
    <property type="entry name" value="DTDP-4-AMINO-4,6-DIDEOXYGALACTOSE TRANSAMINASE"/>
    <property type="match status" value="1"/>
</dbReference>
<sequence>MIPSDILIPFNKPYLSGSELHNIAEAVSAGKLSGNGIFTQRCHRFFEEEYGFARALLTNSGTAALEMAALLLHLQPGDEVILPSFTFTSTANAFLLRGATLVFADSSPEHPNIDPAEIARLITPRTRAIVVVHYAGVACDMDFISSLVSQHNLILIEDAAQAIESYHGSRRLGTIGHLAAFSFHETKNISAGEGGLLAINDNQFAERAEILWEKGTNRAAFSRGETAKYEWVDIGSSFLPSELTAAFLCAQLDNRLRISKRRLQQWNVYQQALAPLMSLGVKLPLIPSYAQAHNAHIFYLLCRSPKERDLLIHHLRAHHILAIFHYQPLHTSPFFEHAYTGPPLPNTVYYAQHLLRLPLYYELSEEQQVCIAEQVLAFYQQ</sequence>
<organism evidence="5 6">
    <name type="scientific">Hymenobacter mucosus</name>
    <dbReference type="NCBI Taxonomy" id="1411120"/>
    <lineage>
        <taxon>Bacteria</taxon>
        <taxon>Pseudomonadati</taxon>
        <taxon>Bacteroidota</taxon>
        <taxon>Cytophagia</taxon>
        <taxon>Cytophagales</taxon>
        <taxon>Hymenobacteraceae</taxon>
        <taxon>Hymenobacter</taxon>
    </lineage>
</organism>
<evidence type="ECO:0000313" key="6">
    <source>
        <dbReference type="Proteomes" id="UP000198310"/>
    </source>
</evidence>
<dbReference type="RefSeq" id="WP_179225533.1">
    <property type="nucleotide sequence ID" value="NZ_FZNS01000005.1"/>
</dbReference>
<reference evidence="6" key="1">
    <citation type="submission" date="2017-06" db="EMBL/GenBank/DDBJ databases">
        <authorList>
            <person name="Varghese N."/>
            <person name="Submissions S."/>
        </authorList>
    </citation>
    <scope>NUCLEOTIDE SEQUENCE [LARGE SCALE GENOMIC DNA]</scope>
    <source>
        <strain evidence="6">DSM 28041</strain>
    </source>
</reference>
<dbReference type="InterPro" id="IPR015424">
    <property type="entry name" value="PyrdxlP-dep_Trfase"/>
</dbReference>
<dbReference type="PANTHER" id="PTHR30244">
    <property type="entry name" value="TRANSAMINASE"/>
    <property type="match status" value="1"/>
</dbReference>
<dbReference type="InterPro" id="IPR015421">
    <property type="entry name" value="PyrdxlP-dep_Trfase_major"/>
</dbReference>
<dbReference type="AlphaFoldDB" id="A0A238YID5"/>
<dbReference type="Pfam" id="PF01041">
    <property type="entry name" value="DegT_DnrJ_EryC1"/>
    <property type="match status" value="1"/>
</dbReference>